<dbReference type="Proteomes" id="UP000515211">
    <property type="component" value="Chromosome 3"/>
</dbReference>
<evidence type="ECO:0000313" key="18">
    <source>
        <dbReference type="RefSeq" id="XP_052114199.1"/>
    </source>
</evidence>
<dbReference type="RefSeq" id="XP_052114199.1">
    <property type="nucleotide sequence ID" value="XM_052258239.1"/>
</dbReference>
<dbReference type="GO" id="GO:0048046">
    <property type="term" value="C:apoplast"/>
    <property type="evidence" value="ECO:0007669"/>
    <property type="project" value="UniProtKB-SubCell"/>
</dbReference>
<keyword evidence="10 11" id="KW-0326">Glycosidase</keyword>
<dbReference type="PANTHER" id="PTHR23421">
    <property type="entry name" value="BETA-GALACTOSIDASE RELATED"/>
    <property type="match status" value="1"/>
</dbReference>
<dbReference type="PROSITE" id="PS01182">
    <property type="entry name" value="GLYCOSYL_HYDROL_F35"/>
    <property type="match status" value="1"/>
</dbReference>
<reference evidence="18" key="2">
    <citation type="submission" date="2025-08" db="UniProtKB">
        <authorList>
            <consortium name="RefSeq"/>
        </authorList>
    </citation>
    <scope>IDENTIFICATION</scope>
    <source>
        <tissue evidence="18">Whole plant</tissue>
    </source>
</reference>
<evidence type="ECO:0000256" key="7">
    <source>
        <dbReference type="ARBA" id="ARBA00022729"/>
    </source>
</evidence>
<dbReference type="GO" id="GO:0005975">
    <property type="term" value="P:carbohydrate metabolic process"/>
    <property type="evidence" value="ECO:0007669"/>
    <property type="project" value="InterPro"/>
</dbReference>
<evidence type="ECO:0000256" key="2">
    <source>
        <dbReference type="ARBA" id="ARBA00004271"/>
    </source>
</evidence>
<keyword evidence="17" id="KW-1185">Reference proteome</keyword>
<evidence type="ECO:0000256" key="10">
    <source>
        <dbReference type="ARBA" id="ARBA00023295"/>
    </source>
</evidence>
<evidence type="ECO:0000256" key="11">
    <source>
        <dbReference type="RuleBase" id="RU000675"/>
    </source>
</evidence>
<dbReference type="SUPFAM" id="SSF51445">
    <property type="entry name" value="(Trans)glycosidases"/>
    <property type="match status" value="1"/>
</dbReference>
<dbReference type="InterPro" id="IPR001944">
    <property type="entry name" value="Glycoside_Hdrlase_35"/>
</dbReference>
<dbReference type="InterPro" id="IPR008979">
    <property type="entry name" value="Galactose-bd-like_sf"/>
</dbReference>
<dbReference type="Gene3D" id="2.60.120.260">
    <property type="entry name" value="Galactose-binding domain-like"/>
    <property type="match status" value="2"/>
</dbReference>
<dbReference type="InterPro" id="IPR017853">
    <property type="entry name" value="GH"/>
</dbReference>
<dbReference type="Gene3D" id="3.20.20.80">
    <property type="entry name" value="Glycosidases"/>
    <property type="match status" value="2"/>
</dbReference>
<evidence type="ECO:0000313" key="17">
    <source>
        <dbReference type="Proteomes" id="UP000515211"/>
    </source>
</evidence>
<evidence type="ECO:0000256" key="1">
    <source>
        <dbReference type="ARBA" id="ARBA00001412"/>
    </source>
</evidence>
<feature type="signal peptide" evidence="13">
    <location>
        <begin position="1"/>
        <end position="24"/>
    </location>
</feature>
<dbReference type="FunFam" id="3.20.20.80:FF:000006">
    <property type="entry name" value="Beta-galactosidase"/>
    <property type="match status" value="1"/>
</dbReference>
<dbReference type="FunFam" id="2.60.120.260:FF:000142">
    <property type="entry name" value="Beta-galactosidase"/>
    <property type="match status" value="1"/>
</dbReference>
<reference evidence="17" key="1">
    <citation type="journal article" date="2016" name="Nat. Genet.">
        <title>The genome sequences of Arachis duranensis and Arachis ipaensis, the diploid ancestors of cultivated peanut.</title>
        <authorList>
            <person name="Bertioli D.J."/>
            <person name="Cannon S.B."/>
            <person name="Froenicke L."/>
            <person name="Huang G."/>
            <person name="Farmer A.D."/>
            <person name="Cannon E.K."/>
            <person name="Liu X."/>
            <person name="Gao D."/>
            <person name="Clevenger J."/>
            <person name="Dash S."/>
            <person name="Ren L."/>
            <person name="Moretzsohn M.C."/>
            <person name="Shirasawa K."/>
            <person name="Huang W."/>
            <person name="Vidigal B."/>
            <person name="Abernathy B."/>
            <person name="Chu Y."/>
            <person name="Niederhuth C.E."/>
            <person name="Umale P."/>
            <person name="Araujo A.C."/>
            <person name="Kozik A."/>
            <person name="Kim K.D."/>
            <person name="Burow M.D."/>
            <person name="Varshney R.K."/>
            <person name="Wang X."/>
            <person name="Zhang X."/>
            <person name="Barkley N."/>
            <person name="Guimaraes P.M."/>
            <person name="Isobe S."/>
            <person name="Guo B."/>
            <person name="Liao B."/>
            <person name="Stalker H.T."/>
            <person name="Schmitz R.J."/>
            <person name="Scheffler B.E."/>
            <person name="Leal-Bertioli S.C."/>
            <person name="Xun X."/>
            <person name="Jackson S.A."/>
            <person name="Michelmore R."/>
            <person name="Ozias-Akins P."/>
        </authorList>
    </citation>
    <scope>NUCLEOTIDE SEQUENCE [LARGE SCALE GENOMIC DNA]</scope>
    <source>
        <strain evidence="17">cv. V14167</strain>
    </source>
</reference>
<keyword evidence="5" id="KW-0052">Apoplast</keyword>
<evidence type="ECO:0000259" key="14">
    <source>
        <dbReference type="Pfam" id="PF01301"/>
    </source>
</evidence>
<evidence type="ECO:0000256" key="12">
    <source>
        <dbReference type="RuleBase" id="RU003679"/>
    </source>
</evidence>
<keyword evidence="9" id="KW-0325">Glycoprotein</keyword>
<feature type="chain" id="PRO_5039535193" description="Beta-galactosidase" evidence="13">
    <location>
        <begin position="25"/>
        <end position="621"/>
    </location>
</feature>
<comment type="similarity">
    <text evidence="3 12">Belongs to the glycosyl hydrolase 35 family.</text>
</comment>
<proteinExistence type="inferred from homology"/>
<sequence>MGSYWVHVCLFMILLMVIIGVTRGNNEDAEVTYDGRSLIIGGHRKILFSGSIHYPRSTPQAYMQNFTTKIVSMMQSEGLYASQGGPIILSQIENEYQNIEHSFGEEGSRYVSWAADMAASLQTGVPWVMCKQTDAPDPLINACNGMRCGETFTGPNSPNKPALWTENWTSFYQVYGGKPYIRSAEDIAFHVTLFIARKNGSYVNYYMYHGGTNFGRSSSAYVITSYYDQAPLDEYGLLRQPKWGHLKEMHAAIKSCSTTLLQGMQKNFTLGELQEGYVFEEEEEDGGCVAFLVNNDSVNKVTVQFQNRSYELPQKSISILPDCQNVTFNTATVNTNSNTRVINPVQTFSSADKWDQFQDVIQNFDDTCLISDSLLEHMNLTKDNTDYLWYTLRFEQNSPCSEAILHLKSAAHVAHAFVDDTYIGGAHGNHNDKSFILEVPVELNEGTHNISILSVMVGLPDSGAFLERRFAGLTTVEIRCSEESHDLTNATWGYQVGLLGEKLEIYEVQNSDSNEWCELGDNPTNQTLVWYKNVFDSPEGDEAVALNLESMGKGEAWVNGQSIGRYWVSFHDFNDQPSQTLYHVPRSFLKDSGNVLVLFEEGGGNPLRISLNTVSVSLSSS</sequence>
<feature type="domain" description="Beta-galactosidase galactose-binding" evidence="16">
    <location>
        <begin position="528"/>
        <end position="594"/>
    </location>
</feature>
<keyword evidence="7 13" id="KW-0732">Signal</keyword>
<dbReference type="Pfam" id="PF17834">
    <property type="entry name" value="GHD"/>
    <property type="match status" value="1"/>
</dbReference>
<evidence type="ECO:0000256" key="4">
    <source>
        <dbReference type="ARBA" id="ARBA00012756"/>
    </source>
</evidence>
<keyword evidence="8 11" id="KW-0378">Hydrolase</keyword>
<gene>
    <name evidence="18" type="primary">LOC107480202</name>
</gene>
<feature type="domain" description="Beta-galactosidase beta-sandwich" evidence="15">
    <location>
        <begin position="277"/>
        <end position="333"/>
    </location>
</feature>
<evidence type="ECO:0000259" key="16">
    <source>
        <dbReference type="Pfam" id="PF21467"/>
    </source>
</evidence>
<dbReference type="GeneID" id="107480202"/>
<comment type="catalytic activity">
    <reaction evidence="1 11">
        <text>Hydrolysis of terminal non-reducing beta-D-galactose residues in beta-D-galactosides.</text>
        <dbReference type="EC" id="3.2.1.23"/>
    </reaction>
</comment>
<feature type="domain" description="Glycoside hydrolase 35 catalytic" evidence="14">
    <location>
        <begin position="62"/>
        <end position="252"/>
    </location>
</feature>
<dbReference type="GO" id="GO:0004565">
    <property type="term" value="F:beta-galactosidase activity"/>
    <property type="evidence" value="ECO:0007669"/>
    <property type="project" value="UniProtKB-EC"/>
</dbReference>
<keyword evidence="6" id="KW-0964">Secreted</keyword>
<evidence type="ECO:0000259" key="15">
    <source>
        <dbReference type="Pfam" id="PF17834"/>
    </source>
</evidence>
<dbReference type="InterPro" id="IPR041392">
    <property type="entry name" value="GHD"/>
</dbReference>
<dbReference type="Pfam" id="PF21467">
    <property type="entry name" value="BetaGal_gal-bd"/>
    <property type="match status" value="1"/>
</dbReference>
<evidence type="ECO:0000256" key="3">
    <source>
        <dbReference type="ARBA" id="ARBA00009809"/>
    </source>
</evidence>
<dbReference type="PRINTS" id="PR00742">
    <property type="entry name" value="GLHYDRLASE35"/>
</dbReference>
<dbReference type="AlphaFoldDB" id="A0A9C6WQE2"/>
<evidence type="ECO:0000256" key="6">
    <source>
        <dbReference type="ARBA" id="ARBA00022525"/>
    </source>
</evidence>
<dbReference type="EC" id="3.2.1.23" evidence="4 11"/>
<evidence type="ECO:0000256" key="9">
    <source>
        <dbReference type="ARBA" id="ARBA00023180"/>
    </source>
</evidence>
<accession>A0A9C6WQE2</accession>
<dbReference type="InterPro" id="IPR019801">
    <property type="entry name" value="Glyco_hydro_35_CS"/>
</dbReference>
<evidence type="ECO:0000256" key="5">
    <source>
        <dbReference type="ARBA" id="ARBA00022523"/>
    </source>
</evidence>
<evidence type="ECO:0000256" key="8">
    <source>
        <dbReference type="ARBA" id="ARBA00022801"/>
    </source>
</evidence>
<dbReference type="Pfam" id="PF01301">
    <property type="entry name" value="Glyco_hydro_35"/>
    <property type="match status" value="1"/>
</dbReference>
<dbReference type="InterPro" id="IPR031330">
    <property type="entry name" value="Gly_Hdrlase_35_cat"/>
</dbReference>
<dbReference type="InterPro" id="IPR048913">
    <property type="entry name" value="BetaGal_gal-bd"/>
</dbReference>
<dbReference type="SUPFAM" id="SSF49785">
    <property type="entry name" value="Galactose-binding domain-like"/>
    <property type="match status" value="2"/>
</dbReference>
<comment type="subcellular location">
    <subcellularLocation>
        <location evidence="2">Secreted</location>
        <location evidence="2">Extracellular space</location>
        <location evidence="2">Apoplast</location>
    </subcellularLocation>
</comment>
<protein>
    <recommendedName>
        <fullName evidence="4 11">Beta-galactosidase</fullName>
        <ecNumber evidence="4 11">3.2.1.23</ecNumber>
    </recommendedName>
</protein>
<evidence type="ECO:0000256" key="13">
    <source>
        <dbReference type="SAM" id="SignalP"/>
    </source>
</evidence>
<organism evidence="17 18">
    <name type="scientific">Arachis duranensis</name>
    <name type="common">Wild peanut</name>
    <dbReference type="NCBI Taxonomy" id="130453"/>
    <lineage>
        <taxon>Eukaryota</taxon>
        <taxon>Viridiplantae</taxon>
        <taxon>Streptophyta</taxon>
        <taxon>Embryophyta</taxon>
        <taxon>Tracheophyta</taxon>
        <taxon>Spermatophyta</taxon>
        <taxon>Magnoliopsida</taxon>
        <taxon>eudicotyledons</taxon>
        <taxon>Gunneridae</taxon>
        <taxon>Pentapetalae</taxon>
        <taxon>rosids</taxon>
        <taxon>fabids</taxon>
        <taxon>Fabales</taxon>
        <taxon>Fabaceae</taxon>
        <taxon>Papilionoideae</taxon>
        <taxon>50 kb inversion clade</taxon>
        <taxon>dalbergioids sensu lato</taxon>
        <taxon>Dalbergieae</taxon>
        <taxon>Pterocarpus clade</taxon>
        <taxon>Arachis</taxon>
    </lineage>
</organism>
<dbReference type="FunFam" id="2.60.120.260:FF:000050">
    <property type="entry name" value="Beta-galactosidase"/>
    <property type="match status" value="1"/>
</dbReference>
<name>A0A9C6WQE2_ARADU</name>